<dbReference type="Proteomes" id="UP001552299">
    <property type="component" value="Unassembled WGS sequence"/>
</dbReference>
<accession>A0ABD0U806</accession>
<keyword evidence="2" id="KW-1185">Reference proteome</keyword>
<protein>
    <submittedName>
        <fullName evidence="1">Uncharacterized protein</fullName>
    </submittedName>
</protein>
<evidence type="ECO:0000313" key="1">
    <source>
        <dbReference type="EMBL" id="KAL0906487.1"/>
    </source>
</evidence>
<gene>
    <name evidence="1" type="ORF">M5K25_024984</name>
</gene>
<comment type="caution">
    <text evidence="1">The sequence shown here is derived from an EMBL/GenBank/DDBJ whole genome shotgun (WGS) entry which is preliminary data.</text>
</comment>
<reference evidence="1 2" key="1">
    <citation type="journal article" date="2024" name="Plant Biotechnol. J.">
        <title>Dendrobium thyrsiflorum genome and its molecular insights into genes involved in important horticultural traits.</title>
        <authorList>
            <person name="Chen B."/>
            <person name="Wang J.Y."/>
            <person name="Zheng P.J."/>
            <person name="Li K.L."/>
            <person name="Liang Y.M."/>
            <person name="Chen X.F."/>
            <person name="Zhang C."/>
            <person name="Zhao X."/>
            <person name="He X."/>
            <person name="Zhang G.Q."/>
            <person name="Liu Z.J."/>
            <person name="Xu Q."/>
        </authorList>
    </citation>
    <scope>NUCLEOTIDE SEQUENCE [LARGE SCALE GENOMIC DNA]</scope>
    <source>
        <strain evidence="1">GZMU011</strain>
    </source>
</reference>
<dbReference type="EMBL" id="JANQDX010000018">
    <property type="protein sequence ID" value="KAL0906487.1"/>
    <property type="molecule type" value="Genomic_DNA"/>
</dbReference>
<dbReference type="AlphaFoldDB" id="A0ABD0U806"/>
<proteinExistence type="predicted"/>
<evidence type="ECO:0000313" key="2">
    <source>
        <dbReference type="Proteomes" id="UP001552299"/>
    </source>
</evidence>
<sequence>MAVADASRYTFPYEFPPIGPNLKAVAITPGIRLITHKPQESHVHRSHTQLKCLKVQAKVQPVCISTLWSSLRWFTKKGMSPVTEHSEPAYGQLAFLGTKKTHMKISTTGIPWAPVREKAAAAAVFAQQRGRSSIQARCCGCFYVNKDLGE</sequence>
<name>A0ABD0U806_DENTH</name>
<organism evidence="1 2">
    <name type="scientific">Dendrobium thyrsiflorum</name>
    <name type="common">Pinecone-like raceme dendrobium</name>
    <name type="synonym">Orchid</name>
    <dbReference type="NCBI Taxonomy" id="117978"/>
    <lineage>
        <taxon>Eukaryota</taxon>
        <taxon>Viridiplantae</taxon>
        <taxon>Streptophyta</taxon>
        <taxon>Embryophyta</taxon>
        <taxon>Tracheophyta</taxon>
        <taxon>Spermatophyta</taxon>
        <taxon>Magnoliopsida</taxon>
        <taxon>Liliopsida</taxon>
        <taxon>Asparagales</taxon>
        <taxon>Orchidaceae</taxon>
        <taxon>Epidendroideae</taxon>
        <taxon>Malaxideae</taxon>
        <taxon>Dendrobiinae</taxon>
        <taxon>Dendrobium</taxon>
    </lineage>
</organism>